<sequence>MTWTAFLPSNIARHPSQFVGPNLAGTIVQSLETGFIINQSIRFWSRSQNERLVVKIVVIFVSVVALFQTCIAVYNSWRILVFGFGDWGNVVDLGWVDRIQPALNCVLAAPFQALLISRCWSVMRHWLILVGMMFLLVATVVMNIYITVEVFFVYSAEMALLVNGPPRIFVTAFVLTAVLDILITGSMLMVLVRARSQVVSRQFAKSISQLHRMLWEAALPPCACAITACIFYTTMSQVNLWDIFFQSILGKLYVISLFVILNGRAELKRAPPPGDTTDGFSRYITTHPEFPRFRLNLTTQLSSVIDRNTESDNLAITPTTVDEIEASYVMSKLSPTIATKASDLEQARMVTSDTNILRTPPTVLHRSSGNLLFKKLVHGLAFPTPTTTPDTETDASPLRAMSRRDSTRVQVAARQNDTLAEFESFKKKFLFANKQITKQNCSLSQKIEELNSQLSSLYVENLQLRASEISLQSQLKREKEKCHKIMAEAEAATISLLKQLGIIRQSYNVPTEKPPSPKIANIAPSSPLQKPLRSPSMLRLAQLPTVSDIHEDTEPNDLSSDDDDTNTKMSKLSSFVSSRRRTSLSRLPVPLRVSSPPPNASHTKGSDMGSGRKRKLARRPSGLIPCENSEGPTSPPFGSPIGKAIDLSEEEEAEAMKDVEEIFAKEEGRNLDEVVKKPKRRPRVADDEDDLEFQIRRKERKKLKERDTMPGLKIKDITNSPRRRRVAIQSNADSANEDQGQAALNGVKRKTGISPLSSLTQATENMTCLPGLNTHSSVNVSEPESNGGRERRARKSVNYAEPKLNTKMRKPDVIPPLGSRPSLSGVPSASTLVLTSSAPTSQVARSTAARSSPELEEPESGSGLVMPRRSTSSILSTKRRRISRTSDEEEQDNQNKGETDGGEADEEFNEYSDSKTKRPVTWTNVNASSRRKSTMGGSESTLPSS</sequence>
<keyword evidence="5" id="KW-0159">Chromosome partition</keyword>
<feature type="compositionally biased region" description="Polar residues" evidence="9">
    <location>
        <begin position="821"/>
        <end position="850"/>
    </location>
</feature>
<feature type="domain" description="DUF6534" evidence="13">
    <location>
        <begin position="177"/>
        <end position="265"/>
    </location>
</feature>
<feature type="transmembrane region" description="Helical" evidence="10">
    <location>
        <begin position="101"/>
        <end position="120"/>
    </location>
</feature>
<comment type="subcellular location">
    <subcellularLocation>
        <location evidence="1">Chromosome</location>
        <location evidence="1">Centromere</location>
    </subcellularLocation>
</comment>
<feature type="transmembrane region" description="Helical" evidence="10">
    <location>
        <begin position="213"/>
        <end position="234"/>
    </location>
</feature>
<evidence type="ECO:0000259" key="12">
    <source>
        <dbReference type="Pfam" id="PF07558"/>
    </source>
</evidence>
<dbReference type="Pfam" id="PF07557">
    <property type="entry name" value="Shugoshin_C"/>
    <property type="match status" value="1"/>
</dbReference>
<organism evidence="14 15">
    <name type="scientific">Pyrrhoderma noxium</name>
    <dbReference type="NCBI Taxonomy" id="2282107"/>
    <lineage>
        <taxon>Eukaryota</taxon>
        <taxon>Fungi</taxon>
        <taxon>Dikarya</taxon>
        <taxon>Basidiomycota</taxon>
        <taxon>Agaricomycotina</taxon>
        <taxon>Agaricomycetes</taxon>
        <taxon>Hymenochaetales</taxon>
        <taxon>Hymenochaetaceae</taxon>
        <taxon>Pyrrhoderma</taxon>
    </lineage>
</organism>
<keyword evidence="3" id="KW-0158">Chromosome</keyword>
<dbReference type="Pfam" id="PF07558">
    <property type="entry name" value="Shugoshin_N"/>
    <property type="match status" value="1"/>
</dbReference>
<keyword evidence="10" id="KW-0812">Transmembrane</keyword>
<feature type="region of interest" description="Disordered" evidence="9">
    <location>
        <begin position="768"/>
        <end position="945"/>
    </location>
</feature>
<evidence type="ECO:0000256" key="4">
    <source>
        <dbReference type="ARBA" id="ARBA00022618"/>
    </source>
</evidence>
<evidence type="ECO:0000256" key="8">
    <source>
        <dbReference type="ARBA" id="ARBA00023328"/>
    </source>
</evidence>
<feature type="compositionally biased region" description="Polar residues" evidence="9">
    <location>
        <begin position="728"/>
        <end position="739"/>
    </location>
</feature>
<dbReference type="InParanoid" id="A0A286UUU2"/>
<name>A0A286UUU2_9AGAM</name>
<evidence type="ECO:0008006" key="16">
    <source>
        <dbReference type="Google" id="ProtNLM"/>
    </source>
</evidence>
<dbReference type="GO" id="GO:0051301">
    <property type="term" value="P:cell division"/>
    <property type="evidence" value="ECO:0007669"/>
    <property type="project" value="UniProtKB-KW"/>
</dbReference>
<dbReference type="Proteomes" id="UP000217199">
    <property type="component" value="Unassembled WGS sequence"/>
</dbReference>
<evidence type="ECO:0000256" key="6">
    <source>
        <dbReference type="ARBA" id="ARBA00023054"/>
    </source>
</evidence>
<proteinExistence type="inferred from homology"/>
<evidence type="ECO:0000256" key="3">
    <source>
        <dbReference type="ARBA" id="ARBA00022454"/>
    </source>
</evidence>
<keyword evidence="10" id="KW-0472">Membrane</keyword>
<feature type="compositionally biased region" description="Acidic residues" evidence="9">
    <location>
        <begin position="900"/>
        <end position="910"/>
    </location>
</feature>
<dbReference type="InterPro" id="IPR011516">
    <property type="entry name" value="Shugoshin_N"/>
</dbReference>
<evidence type="ECO:0000256" key="10">
    <source>
        <dbReference type="SAM" id="Phobius"/>
    </source>
</evidence>
<evidence type="ECO:0000256" key="5">
    <source>
        <dbReference type="ARBA" id="ARBA00022829"/>
    </source>
</evidence>
<accession>A0A286UUU2</accession>
<evidence type="ECO:0000256" key="1">
    <source>
        <dbReference type="ARBA" id="ARBA00004584"/>
    </source>
</evidence>
<gene>
    <name evidence="14" type="ORF">PNOK_0040900</name>
</gene>
<keyword evidence="4" id="KW-0132">Cell division</keyword>
<evidence type="ECO:0000256" key="9">
    <source>
        <dbReference type="SAM" id="MobiDB-lite"/>
    </source>
</evidence>
<evidence type="ECO:0000256" key="7">
    <source>
        <dbReference type="ARBA" id="ARBA00023306"/>
    </source>
</evidence>
<comment type="similarity">
    <text evidence="2">Belongs to the shugoshin family.</text>
</comment>
<dbReference type="GO" id="GO:0005634">
    <property type="term" value="C:nucleus"/>
    <property type="evidence" value="ECO:0007669"/>
    <property type="project" value="InterPro"/>
</dbReference>
<dbReference type="Pfam" id="PF20152">
    <property type="entry name" value="DUF6534"/>
    <property type="match status" value="1"/>
</dbReference>
<dbReference type="OrthoDB" id="3206554at2759"/>
<feature type="domain" description="Shugoshin C-terminal" evidence="11">
    <location>
        <begin position="788"/>
        <end position="810"/>
    </location>
</feature>
<dbReference type="InterPro" id="IPR011515">
    <property type="entry name" value="Shugoshin_C"/>
</dbReference>
<feature type="domain" description="Shugoshin N-terminal coiled-coil" evidence="12">
    <location>
        <begin position="426"/>
        <end position="466"/>
    </location>
</feature>
<feature type="compositionally biased region" description="Polar residues" evidence="9">
    <location>
        <begin position="773"/>
        <end position="784"/>
    </location>
</feature>
<feature type="region of interest" description="Disordered" evidence="9">
    <location>
        <begin position="508"/>
        <end position="533"/>
    </location>
</feature>
<evidence type="ECO:0000313" key="14">
    <source>
        <dbReference type="EMBL" id="PAV23341.1"/>
    </source>
</evidence>
<feature type="region of interest" description="Disordered" evidence="9">
    <location>
        <begin position="545"/>
        <end position="643"/>
    </location>
</feature>
<dbReference type="GO" id="GO:0045132">
    <property type="term" value="P:meiotic chromosome segregation"/>
    <property type="evidence" value="ECO:0007669"/>
    <property type="project" value="InterPro"/>
</dbReference>
<evidence type="ECO:0000313" key="15">
    <source>
        <dbReference type="Proteomes" id="UP000217199"/>
    </source>
</evidence>
<evidence type="ECO:0000259" key="11">
    <source>
        <dbReference type="Pfam" id="PF07557"/>
    </source>
</evidence>
<evidence type="ECO:0000256" key="2">
    <source>
        <dbReference type="ARBA" id="ARBA00010845"/>
    </source>
</evidence>
<keyword evidence="10" id="KW-1133">Transmembrane helix</keyword>
<feature type="compositionally biased region" description="Polar residues" evidence="9">
    <location>
        <begin position="935"/>
        <end position="945"/>
    </location>
</feature>
<evidence type="ECO:0000259" key="13">
    <source>
        <dbReference type="Pfam" id="PF20152"/>
    </source>
</evidence>
<dbReference type="EMBL" id="NBII01000001">
    <property type="protein sequence ID" value="PAV23341.1"/>
    <property type="molecule type" value="Genomic_DNA"/>
</dbReference>
<dbReference type="PANTHER" id="PTHR40465:SF1">
    <property type="entry name" value="DUF6534 DOMAIN-CONTAINING PROTEIN"/>
    <property type="match status" value="1"/>
</dbReference>
<feature type="transmembrane region" description="Helical" evidence="10">
    <location>
        <begin position="127"/>
        <end position="148"/>
    </location>
</feature>
<feature type="region of interest" description="Disordered" evidence="9">
    <location>
        <begin position="667"/>
        <end position="749"/>
    </location>
</feature>
<keyword evidence="6" id="KW-0175">Coiled coil</keyword>
<dbReference type="AlphaFoldDB" id="A0A286UUU2"/>
<feature type="compositionally biased region" description="Basic and acidic residues" evidence="9">
    <location>
        <begin position="702"/>
        <end position="716"/>
    </location>
</feature>
<dbReference type="PANTHER" id="PTHR40465">
    <property type="entry name" value="CHROMOSOME 1, WHOLE GENOME SHOTGUN SEQUENCE"/>
    <property type="match status" value="1"/>
</dbReference>
<dbReference type="GO" id="GO:0000779">
    <property type="term" value="C:condensed chromosome, centromeric region"/>
    <property type="evidence" value="ECO:0007669"/>
    <property type="project" value="UniProtKB-ARBA"/>
</dbReference>
<feature type="compositionally biased region" description="Low complexity" evidence="9">
    <location>
        <begin position="584"/>
        <end position="594"/>
    </location>
</feature>
<feature type="transmembrane region" description="Helical" evidence="10">
    <location>
        <begin position="52"/>
        <end position="74"/>
    </location>
</feature>
<keyword evidence="8" id="KW-0137">Centromere</keyword>
<reference evidence="14 15" key="1">
    <citation type="journal article" date="2017" name="Mol. Ecol.">
        <title>Comparative and population genomic landscape of Phellinus noxius: A hypervariable fungus causing root rot in trees.</title>
        <authorList>
            <person name="Chung C.L."/>
            <person name="Lee T.J."/>
            <person name="Akiba M."/>
            <person name="Lee H.H."/>
            <person name="Kuo T.H."/>
            <person name="Liu D."/>
            <person name="Ke H.M."/>
            <person name="Yokoi T."/>
            <person name="Roa M.B."/>
            <person name="Lu M.J."/>
            <person name="Chang Y.Y."/>
            <person name="Ann P.J."/>
            <person name="Tsai J.N."/>
            <person name="Chen C.Y."/>
            <person name="Tzean S.S."/>
            <person name="Ota Y."/>
            <person name="Hattori T."/>
            <person name="Sahashi N."/>
            <person name="Liou R.F."/>
            <person name="Kikuchi T."/>
            <person name="Tsai I.J."/>
        </authorList>
    </citation>
    <scope>NUCLEOTIDE SEQUENCE [LARGE SCALE GENOMIC DNA]</scope>
    <source>
        <strain evidence="14 15">FFPRI411160</strain>
    </source>
</reference>
<keyword evidence="15" id="KW-1185">Reference proteome</keyword>
<dbReference type="STRING" id="2282107.A0A286UUU2"/>
<feature type="region of interest" description="Disordered" evidence="9">
    <location>
        <begin position="384"/>
        <end position="405"/>
    </location>
</feature>
<dbReference type="InterPro" id="IPR045339">
    <property type="entry name" value="DUF6534"/>
</dbReference>
<feature type="compositionally biased region" description="Basic and acidic residues" evidence="9">
    <location>
        <begin position="667"/>
        <end position="676"/>
    </location>
</feature>
<comment type="caution">
    <text evidence="14">The sequence shown here is derived from an EMBL/GenBank/DDBJ whole genome shotgun (WGS) entry which is preliminary data.</text>
</comment>
<feature type="transmembrane region" description="Helical" evidence="10">
    <location>
        <begin position="168"/>
        <end position="192"/>
    </location>
</feature>
<protein>
    <recommendedName>
        <fullName evidence="16">Shugoshin C-terminal domain-containing protein</fullName>
    </recommendedName>
</protein>
<keyword evidence="7" id="KW-0131">Cell cycle</keyword>